<dbReference type="Proteomes" id="UP000823775">
    <property type="component" value="Unassembled WGS sequence"/>
</dbReference>
<feature type="region of interest" description="Disordered" evidence="1">
    <location>
        <begin position="33"/>
        <end position="60"/>
    </location>
</feature>
<reference evidence="2 3" key="1">
    <citation type="journal article" date="2021" name="BMC Genomics">
        <title>Datura genome reveals duplications of psychoactive alkaloid biosynthetic genes and high mutation rate following tissue culture.</title>
        <authorList>
            <person name="Rajewski A."/>
            <person name="Carter-House D."/>
            <person name="Stajich J."/>
            <person name="Litt A."/>
        </authorList>
    </citation>
    <scope>NUCLEOTIDE SEQUENCE [LARGE SCALE GENOMIC DNA]</scope>
    <source>
        <strain evidence="2">AR-01</strain>
    </source>
</reference>
<accession>A0ABS8VS02</accession>
<sequence length="113" mass="12359">LDAVATDGFNDCLEVRPVVCVHGKVQRLILPTTSHSEEAMRHTGRFGARRPSSPRDGRRATGLAQRIGMRATLSSPCNKACDATLNAARLPRRAKFGFSTSTRKRNISPSQIQ</sequence>
<protein>
    <submittedName>
        <fullName evidence="2">Uncharacterized protein</fullName>
    </submittedName>
</protein>
<comment type="caution">
    <text evidence="2">The sequence shown here is derived from an EMBL/GenBank/DDBJ whole genome shotgun (WGS) entry which is preliminary data.</text>
</comment>
<gene>
    <name evidence="2" type="ORF">HAX54_040652</name>
</gene>
<evidence type="ECO:0000313" key="3">
    <source>
        <dbReference type="Proteomes" id="UP000823775"/>
    </source>
</evidence>
<evidence type="ECO:0000313" key="2">
    <source>
        <dbReference type="EMBL" id="MCE0482183.1"/>
    </source>
</evidence>
<keyword evidence="3" id="KW-1185">Reference proteome</keyword>
<organism evidence="2 3">
    <name type="scientific">Datura stramonium</name>
    <name type="common">Jimsonweed</name>
    <name type="synonym">Common thornapple</name>
    <dbReference type="NCBI Taxonomy" id="4076"/>
    <lineage>
        <taxon>Eukaryota</taxon>
        <taxon>Viridiplantae</taxon>
        <taxon>Streptophyta</taxon>
        <taxon>Embryophyta</taxon>
        <taxon>Tracheophyta</taxon>
        <taxon>Spermatophyta</taxon>
        <taxon>Magnoliopsida</taxon>
        <taxon>eudicotyledons</taxon>
        <taxon>Gunneridae</taxon>
        <taxon>Pentapetalae</taxon>
        <taxon>asterids</taxon>
        <taxon>lamiids</taxon>
        <taxon>Solanales</taxon>
        <taxon>Solanaceae</taxon>
        <taxon>Solanoideae</taxon>
        <taxon>Datureae</taxon>
        <taxon>Datura</taxon>
    </lineage>
</organism>
<feature type="non-terminal residue" evidence="2">
    <location>
        <position position="1"/>
    </location>
</feature>
<name>A0ABS8VS02_DATST</name>
<dbReference type="EMBL" id="JACEIK010005777">
    <property type="protein sequence ID" value="MCE0482183.1"/>
    <property type="molecule type" value="Genomic_DNA"/>
</dbReference>
<evidence type="ECO:0000256" key="1">
    <source>
        <dbReference type="SAM" id="MobiDB-lite"/>
    </source>
</evidence>
<proteinExistence type="predicted"/>